<dbReference type="InterPro" id="IPR000477">
    <property type="entry name" value="RT_dom"/>
</dbReference>
<dbReference type="AlphaFoldDB" id="A0A6I9S7J0"/>
<keyword evidence="1" id="KW-0645">Protease</keyword>
<dbReference type="PANTHER" id="PTHR24559:SF450">
    <property type="entry name" value="RNA-DIRECTED DNA POLYMERASE HOMOLOG"/>
    <property type="match status" value="1"/>
</dbReference>
<dbReference type="PANTHER" id="PTHR24559">
    <property type="entry name" value="TRANSPOSON TY3-I GAG-POL POLYPROTEIN"/>
    <property type="match status" value="1"/>
</dbReference>
<keyword evidence="11" id="KW-1185">Reference proteome</keyword>
<feature type="coiled-coil region" evidence="8">
    <location>
        <begin position="22"/>
        <end position="52"/>
    </location>
</feature>
<keyword evidence="3" id="KW-0548">Nucleotidyltransferase</keyword>
<dbReference type="GO" id="GO:0004519">
    <property type="term" value="F:endonuclease activity"/>
    <property type="evidence" value="ECO:0007669"/>
    <property type="project" value="UniProtKB-KW"/>
</dbReference>
<keyword evidence="6" id="KW-0378">Hydrolase</keyword>
<organism evidence="11 12">
    <name type="scientific">Elaeis guineensis var. tenera</name>
    <name type="common">Oil palm</name>
    <dbReference type="NCBI Taxonomy" id="51953"/>
    <lineage>
        <taxon>Eukaryota</taxon>
        <taxon>Viridiplantae</taxon>
        <taxon>Streptophyta</taxon>
        <taxon>Embryophyta</taxon>
        <taxon>Tracheophyta</taxon>
        <taxon>Spermatophyta</taxon>
        <taxon>Magnoliopsida</taxon>
        <taxon>Liliopsida</taxon>
        <taxon>Arecaceae</taxon>
        <taxon>Arecoideae</taxon>
        <taxon>Cocoseae</taxon>
        <taxon>Elaeidinae</taxon>
        <taxon>Elaeis</taxon>
    </lineage>
</organism>
<dbReference type="InterPro" id="IPR043502">
    <property type="entry name" value="DNA/RNA_pol_sf"/>
</dbReference>
<dbReference type="SUPFAM" id="SSF56672">
    <property type="entry name" value="DNA/RNA polymerases"/>
    <property type="match status" value="1"/>
</dbReference>
<keyword evidence="2" id="KW-0808">Transferase</keyword>
<evidence type="ECO:0000313" key="12">
    <source>
        <dbReference type="RefSeq" id="XP_010938809.1"/>
    </source>
</evidence>
<keyword evidence="9" id="KW-0812">Transmembrane</keyword>
<keyword evidence="8" id="KW-0175">Coiled coil</keyword>
<evidence type="ECO:0000256" key="7">
    <source>
        <dbReference type="ARBA" id="ARBA00022918"/>
    </source>
</evidence>
<feature type="domain" description="Reverse transcriptase" evidence="10">
    <location>
        <begin position="262"/>
        <end position="369"/>
    </location>
</feature>
<evidence type="ECO:0000259" key="10">
    <source>
        <dbReference type="Pfam" id="PF00078"/>
    </source>
</evidence>
<evidence type="ECO:0000256" key="1">
    <source>
        <dbReference type="ARBA" id="ARBA00022670"/>
    </source>
</evidence>
<dbReference type="OrthoDB" id="1741804at2759"/>
<sequence length="398" mass="46767">MAEDTGGQEWRQKMATMMKEFEERWERRQVELRKETEELKNLLASINLQHNELAANINQAGTSQTRDRSMNDSGQSWMHYPKLDFPCFNGHELESWLVKADYYFEVTNTLPRNKVKLAALYLEGKALQWHQGYIGLKRQEVYENWEKCKKKQVFTMQLLVDEREDEVAKRIKCPMEDVTGVMVENLLYKYKEVFEEPRELPPKRLYDHKIPLKEGSQPVNMRPHKYAELQKDAIEQMVQEMSQADVIQHSSSPFSSPVVLLKKKDGTWRMCIDYRALNSLTIKDKFPISVIEELLDELGQAVVFSKMDLRSGYWQITMADEDIHKTAFKTHEGHYEFLVMPFGLTNAPSIFQALMNAIFKPFLRKFVLVFSMIYSSTVNHMLIIFYIWSWCCKELAIG</sequence>
<name>A0A6I9S7J0_ELAGV</name>
<dbReference type="GO" id="GO:0006508">
    <property type="term" value="P:proteolysis"/>
    <property type="evidence" value="ECO:0007669"/>
    <property type="project" value="UniProtKB-KW"/>
</dbReference>
<keyword evidence="4" id="KW-0540">Nuclease</keyword>
<dbReference type="InterPro" id="IPR053134">
    <property type="entry name" value="RNA-dir_DNA_polymerase"/>
</dbReference>
<dbReference type="Pfam" id="PF00078">
    <property type="entry name" value="RVT_1"/>
    <property type="match status" value="1"/>
</dbReference>
<accession>A0A6I9S7J0</accession>
<evidence type="ECO:0000256" key="9">
    <source>
        <dbReference type="SAM" id="Phobius"/>
    </source>
</evidence>
<keyword evidence="5" id="KW-0255">Endonuclease</keyword>
<evidence type="ECO:0000256" key="6">
    <source>
        <dbReference type="ARBA" id="ARBA00022801"/>
    </source>
</evidence>
<evidence type="ECO:0000256" key="8">
    <source>
        <dbReference type="SAM" id="Coils"/>
    </source>
</evidence>
<gene>
    <name evidence="12" type="primary">LOC105057807</name>
</gene>
<feature type="transmembrane region" description="Helical" evidence="9">
    <location>
        <begin position="337"/>
        <end position="359"/>
    </location>
</feature>
<dbReference type="FunFam" id="3.10.10.10:FF:000007">
    <property type="entry name" value="Retrovirus-related Pol polyprotein from transposon 17.6-like Protein"/>
    <property type="match status" value="1"/>
</dbReference>
<evidence type="ECO:0000256" key="5">
    <source>
        <dbReference type="ARBA" id="ARBA00022759"/>
    </source>
</evidence>
<evidence type="ECO:0000256" key="4">
    <source>
        <dbReference type="ARBA" id="ARBA00022722"/>
    </source>
</evidence>
<dbReference type="RefSeq" id="XP_010938809.1">
    <property type="nucleotide sequence ID" value="XM_010940507.1"/>
</dbReference>
<keyword evidence="9" id="KW-1133">Transmembrane helix</keyword>
<dbReference type="GO" id="GO:0008233">
    <property type="term" value="F:peptidase activity"/>
    <property type="evidence" value="ECO:0007669"/>
    <property type="project" value="UniProtKB-KW"/>
</dbReference>
<evidence type="ECO:0000256" key="2">
    <source>
        <dbReference type="ARBA" id="ARBA00022679"/>
    </source>
</evidence>
<dbReference type="GO" id="GO:0003964">
    <property type="term" value="F:RNA-directed DNA polymerase activity"/>
    <property type="evidence" value="ECO:0007669"/>
    <property type="project" value="UniProtKB-KW"/>
</dbReference>
<keyword evidence="9" id="KW-0472">Membrane</keyword>
<evidence type="ECO:0000256" key="3">
    <source>
        <dbReference type="ARBA" id="ARBA00022695"/>
    </source>
</evidence>
<evidence type="ECO:0000313" key="11">
    <source>
        <dbReference type="Proteomes" id="UP000504607"/>
    </source>
</evidence>
<dbReference type="CDD" id="cd01647">
    <property type="entry name" value="RT_LTR"/>
    <property type="match status" value="1"/>
</dbReference>
<dbReference type="InParanoid" id="A0A6I9S7J0"/>
<proteinExistence type="predicted"/>
<feature type="transmembrane region" description="Helical" evidence="9">
    <location>
        <begin position="366"/>
        <end position="388"/>
    </location>
</feature>
<dbReference type="Gene3D" id="3.10.10.10">
    <property type="entry name" value="HIV Type 1 Reverse Transcriptase, subunit A, domain 1"/>
    <property type="match status" value="1"/>
</dbReference>
<dbReference type="Proteomes" id="UP000504607">
    <property type="component" value="Chromosome 14"/>
</dbReference>
<protein>
    <submittedName>
        <fullName evidence="12">Uncharacterized protein LOC105057807</fullName>
    </submittedName>
</protein>
<keyword evidence="7" id="KW-0695">RNA-directed DNA polymerase</keyword>
<reference evidence="12" key="1">
    <citation type="submission" date="2025-08" db="UniProtKB">
        <authorList>
            <consortium name="RefSeq"/>
        </authorList>
    </citation>
    <scope>IDENTIFICATION</scope>
</reference>